<dbReference type="EMBL" id="LJNI01000085">
    <property type="protein sequence ID" value="KPJ72286.1"/>
    <property type="molecule type" value="Genomic_DNA"/>
</dbReference>
<gene>
    <name evidence="1" type="ORF">AMJ52_06845</name>
</gene>
<organism evidence="1 2">
    <name type="scientific">candidate division TA06 bacterium DG_78</name>
    <dbReference type="NCBI Taxonomy" id="1703772"/>
    <lineage>
        <taxon>Bacteria</taxon>
        <taxon>Bacteria division TA06</taxon>
    </lineage>
</organism>
<dbReference type="AlphaFoldDB" id="A0A0S7YC04"/>
<dbReference type="Proteomes" id="UP000051012">
    <property type="component" value="Unassembled WGS sequence"/>
</dbReference>
<accession>A0A0S7YC04</accession>
<sequence>MISLDIRTGAVMSFHHQEGVIVESVDMPDVKPLECKVCTPKLKKMKEMRGVLKNAVIAVYRYFGAEFIYREITGLDTYEKAVGVELRLNGVEYSNAIHPILYKCQHIGDFKLPFVFSDRSSLVLELYKKEEQIDENKDYYRHYAKKFGIRKIYLGLIPEKEDQKVVFAEV</sequence>
<reference evidence="1 2" key="1">
    <citation type="journal article" date="2015" name="Microbiome">
        <title>Genomic resolution of linkages in carbon, nitrogen, and sulfur cycling among widespread estuary sediment bacteria.</title>
        <authorList>
            <person name="Baker B.J."/>
            <person name="Lazar C.S."/>
            <person name="Teske A.P."/>
            <person name="Dick G.J."/>
        </authorList>
    </citation>
    <scope>NUCLEOTIDE SEQUENCE [LARGE SCALE GENOMIC DNA]</scope>
    <source>
        <strain evidence="1">DG_78</strain>
    </source>
</reference>
<protein>
    <submittedName>
        <fullName evidence="1">Uncharacterized protein</fullName>
    </submittedName>
</protein>
<evidence type="ECO:0000313" key="2">
    <source>
        <dbReference type="Proteomes" id="UP000051012"/>
    </source>
</evidence>
<proteinExistence type="predicted"/>
<comment type="caution">
    <text evidence="1">The sequence shown here is derived from an EMBL/GenBank/DDBJ whole genome shotgun (WGS) entry which is preliminary data.</text>
</comment>
<evidence type="ECO:0000313" key="1">
    <source>
        <dbReference type="EMBL" id="KPJ72286.1"/>
    </source>
</evidence>
<name>A0A0S7YC04_UNCT6</name>